<dbReference type="AlphaFoldDB" id="A0A9E1GMN2"/>
<sequence>MIQGKQKTPNTCKALDNKKVMKKENAMQTFYDDTLKHLDPFAILSDGLEGKYLCCGGGVKSLHPGKSFAEGFIMRLADRPDNPENTIISAKPRLNKDGAPQLAMTIYQATGSEQSAQTNEQAVEWAGRPEAVSC</sequence>
<dbReference type="EMBL" id="JAGZYH010000073">
    <property type="protein sequence ID" value="MBS6623154.1"/>
    <property type="molecule type" value="Genomic_DNA"/>
</dbReference>
<accession>A0A9E1GMN2</accession>
<dbReference type="Proteomes" id="UP000811365">
    <property type="component" value="Unassembled WGS sequence"/>
</dbReference>
<reference evidence="1" key="1">
    <citation type="submission" date="2021-02" db="EMBL/GenBank/DDBJ databases">
        <title>Infant gut strain persistence is associated with maternal origin, phylogeny, and functional potential including surface adhesion and iron acquisition.</title>
        <authorList>
            <person name="Lou Y.C."/>
        </authorList>
    </citation>
    <scope>NUCLEOTIDE SEQUENCE</scope>
    <source>
        <strain evidence="1">L2_039_000G1_dasL2_039_000G1_maxbin2.maxbin.077</strain>
    </source>
</reference>
<organism evidence="1 2">
    <name type="scientific">Faecalibacterium prausnitzii</name>
    <dbReference type="NCBI Taxonomy" id="853"/>
    <lineage>
        <taxon>Bacteria</taxon>
        <taxon>Bacillati</taxon>
        <taxon>Bacillota</taxon>
        <taxon>Clostridia</taxon>
        <taxon>Eubacteriales</taxon>
        <taxon>Oscillospiraceae</taxon>
        <taxon>Faecalibacterium</taxon>
    </lineage>
</organism>
<comment type="caution">
    <text evidence="1">The sequence shown here is derived from an EMBL/GenBank/DDBJ whole genome shotgun (WGS) entry which is preliminary data.</text>
</comment>
<evidence type="ECO:0000313" key="2">
    <source>
        <dbReference type="Proteomes" id="UP000811365"/>
    </source>
</evidence>
<name>A0A9E1GMN2_9FIRM</name>
<proteinExistence type="predicted"/>
<evidence type="ECO:0000313" key="1">
    <source>
        <dbReference type="EMBL" id="MBS6623154.1"/>
    </source>
</evidence>
<gene>
    <name evidence="1" type="ORF">KH315_13520</name>
</gene>
<protein>
    <submittedName>
        <fullName evidence="1">Uncharacterized protein</fullName>
    </submittedName>
</protein>